<dbReference type="OrthoDB" id="1577640at2759"/>
<keyword evidence="1" id="KW-0812">Transmembrane</keyword>
<proteinExistence type="predicted"/>
<dbReference type="PANTHER" id="PTHR46082:SF11">
    <property type="entry name" value="AAA+ ATPASE DOMAIN-CONTAINING PROTEIN-RELATED"/>
    <property type="match status" value="1"/>
</dbReference>
<evidence type="ECO:0008006" key="4">
    <source>
        <dbReference type="Google" id="ProtNLM"/>
    </source>
</evidence>
<reference evidence="2" key="1">
    <citation type="submission" date="2020-04" db="EMBL/GenBank/DDBJ databases">
        <title>Genome Assembly and Annotation of Botryosphaeria dothidea sdau 11-99, a Latent Pathogen of Apple Fruit Ring Rot in China.</title>
        <authorList>
            <person name="Yu C."/>
            <person name="Diao Y."/>
            <person name="Lu Q."/>
            <person name="Zhao J."/>
            <person name="Cui S."/>
            <person name="Peng C."/>
            <person name="He B."/>
            <person name="Liu H."/>
        </authorList>
    </citation>
    <scope>NUCLEOTIDE SEQUENCE [LARGE SCALE GENOMIC DNA]</scope>
    <source>
        <strain evidence="2">Sdau11-99</strain>
    </source>
</reference>
<dbReference type="InterPro" id="IPR035994">
    <property type="entry name" value="Nucleoside_phosphorylase_sf"/>
</dbReference>
<dbReference type="SUPFAM" id="SSF53167">
    <property type="entry name" value="Purine and uridine phosphorylases"/>
    <property type="match status" value="1"/>
</dbReference>
<dbReference type="GO" id="GO:0003824">
    <property type="term" value="F:catalytic activity"/>
    <property type="evidence" value="ECO:0007669"/>
    <property type="project" value="InterPro"/>
</dbReference>
<dbReference type="Proteomes" id="UP000572817">
    <property type="component" value="Unassembled WGS sequence"/>
</dbReference>
<protein>
    <recommendedName>
        <fullName evidence="4">Nucleoside phosphorylase domain-containing protein</fullName>
    </recommendedName>
</protein>
<keyword evidence="1" id="KW-1133">Transmembrane helix</keyword>
<dbReference type="GO" id="GO:0009116">
    <property type="term" value="P:nucleoside metabolic process"/>
    <property type="evidence" value="ECO:0007669"/>
    <property type="project" value="InterPro"/>
</dbReference>
<name>A0A8H4N7M6_9PEZI</name>
<evidence type="ECO:0000313" key="3">
    <source>
        <dbReference type="Proteomes" id="UP000572817"/>
    </source>
</evidence>
<evidence type="ECO:0000256" key="1">
    <source>
        <dbReference type="SAM" id="Phobius"/>
    </source>
</evidence>
<dbReference type="EMBL" id="WWBZ02000040">
    <property type="protein sequence ID" value="KAF4305667.1"/>
    <property type="molecule type" value="Genomic_DNA"/>
</dbReference>
<dbReference type="InterPro" id="IPR053137">
    <property type="entry name" value="NLR-like"/>
</dbReference>
<sequence length="360" mass="39013">MNASNGSHREGGHTLTNDQYTVGWIAALPHEAVAAKAALDRFHGRTPLTKNAADQNLYILGRIGDHNVVIASLPGGVIGLTLAATAAMHMLASFPSIRICLMVGIGAGIPKVKRDRKTNKHRDLRDIRLGDVVISQPGGTHGGVHQYDLGKALIVGVFRPSGFLNGPPRALLNAVGVLRQLHEAGESDMPNYLVQILQSLARARPSYAYPGQEYDRLFDAAYPHLEDEETCDDCSEDPEVTRLERPSTDPVLHCGVIASGNQVIKDPAVRDLLGSDCICFEMEAAGLMNDFPCLVIRGICDYADSHKNDGWQRYAAAAAAACAKEVLQVMPKVEVEGERLAREVSWAMQMGAFEPPPYRS</sequence>
<keyword evidence="1" id="KW-0472">Membrane</keyword>
<dbReference type="PANTHER" id="PTHR46082">
    <property type="entry name" value="ATP/GTP-BINDING PROTEIN-RELATED"/>
    <property type="match status" value="1"/>
</dbReference>
<keyword evidence="3" id="KW-1185">Reference proteome</keyword>
<comment type="caution">
    <text evidence="2">The sequence shown here is derived from an EMBL/GenBank/DDBJ whole genome shotgun (WGS) entry which is preliminary data.</text>
</comment>
<evidence type="ECO:0000313" key="2">
    <source>
        <dbReference type="EMBL" id="KAF4305667.1"/>
    </source>
</evidence>
<dbReference type="Gene3D" id="3.40.50.1580">
    <property type="entry name" value="Nucleoside phosphorylase domain"/>
    <property type="match status" value="1"/>
</dbReference>
<organism evidence="2 3">
    <name type="scientific">Botryosphaeria dothidea</name>
    <dbReference type="NCBI Taxonomy" id="55169"/>
    <lineage>
        <taxon>Eukaryota</taxon>
        <taxon>Fungi</taxon>
        <taxon>Dikarya</taxon>
        <taxon>Ascomycota</taxon>
        <taxon>Pezizomycotina</taxon>
        <taxon>Dothideomycetes</taxon>
        <taxon>Dothideomycetes incertae sedis</taxon>
        <taxon>Botryosphaeriales</taxon>
        <taxon>Botryosphaeriaceae</taxon>
        <taxon>Botryosphaeria</taxon>
    </lineage>
</organism>
<gene>
    <name evidence="2" type="ORF">GTA08_BOTSDO06690</name>
</gene>
<dbReference type="AlphaFoldDB" id="A0A8H4N7M6"/>
<accession>A0A8H4N7M6</accession>
<feature type="transmembrane region" description="Helical" evidence="1">
    <location>
        <begin position="68"/>
        <end position="88"/>
    </location>
</feature>